<proteinExistence type="predicted"/>
<sequence length="77" mass="8900">WEQDAPNFSGGQWRCVVLRQGDTILVPIGMIYFIFRCRSLDALMFGGHVLLWSQLSHWAQTMLRQVDHPTTTNKPVK</sequence>
<dbReference type="Proteomes" id="UP001456524">
    <property type="component" value="Unassembled WGS sequence"/>
</dbReference>
<protein>
    <recommendedName>
        <fullName evidence="3">JmjC domain-containing protein</fullName>
    </recommendedName>
</protein>
<dbReference type="EMBL" id="JBBWUH010000015">
    <property type="protein sequence ID" value="KAK8152088.1"/>
    <property type="molecule type" value="Genomic_DNA"/>
</dbReference>
<evidence type="ECO:0000313" key="2">
    <source>
        <dbReference type="Proteomes" id="UP001456524"/>
    </source>
</evidence>
<reference evidence="1 2" key="1">
    <citation type="journal article" date="2022" name="G3 (Bethesda)">
        <title>Enemy or ally: a genomic approach to elucidate the lifestyle of Phyllosticta citrichinaensis.</title>
        <authorList>
            <person name="Buijs V.A."/>
            <person name="Groenewald J.Z."/>
            <person name="Haridas S."/>
            <person name="LaButti K.M."/>
            <person name="Lipzen A."/>
            <person name="Martin F.M."/>
            <person name="Barry K."/>
            <person name="Grigoriev I.V."/>
            <person name="Crous P.W."/>
            <person name="Seidl M.F."/>
        </authorList>
    </citation>
    <scope>NUCLEOTIDE SEQUENCE [LARGE SCALE GENOMIC DNA]</scope>
    <source>
        <strain evidence="1 2">CBS 129764</strain>
    </source>
</reference>
<comment type="caution">
    <text evidence="1">The sequence shown here is derived from an EMBL/GenBank/DDBJ whole genome shotgun (WGS) entry which is preliminary data.</text>
</comment>
<keyword evidence="2" id="KW-1185">Reference proteome</keyword>
<gene>
    <name evidence="1" type="ORF">IWX90DRAFT_371849</name>
</gene>
<accession>A0ABR1XFD4</accession>
<feature type="non-terminal residue" evidence="1">
    <location>
        <position position="1"/>
    </location>
</feature>
<name>A0ABR1XFD4_9PEZI</name>
<feature type="non-terminal residue" evidence="1">
    <location>
        <position position="77"/>
    </location>
</feature>
<evidence type="ECO:0000313" key="1">
    <source>
        <dbReference type="EMBL" id="KAK8152088.1"/>
    </source>
</evidence>
<organism evidence="1 2">
    <name type="scientific">Phyllosticta citrichinensis</name>
    <dbReference type="NCBI Taxonomy" id="1130410"/>
    <lineage>
        <taxon>Eukaryota</taxon>
        <taxon>Fungi</taxon>
        <taxon>Dikarya</taxon>
        <taxon>Ascomycota</taxon>
        <taxon>Pezizomycotina</taxon>
        <taxon>Dothideomycetes</taxon>
        <taxon>Dothideomycetes incertae sedis</taxon>
        <taxon>Botryosphaeriales</taxon>
        <taxon>Phyllostictaceae</taxon>
        <taxon>Phyllosticta</taxon>
    </lineage>
</organism>
<evidence type="ECO:0008006" key="3">
    <source>
        <dbReference type="Google" id="ProtNLM"/>
    </source>
</evidence>